<dbReference type="EMBL" id="JBDFQZ010000005">
    <property type="protein sequence ID" value="KAK9724531.1"/>
    <property type="molecule type" value="Genomic_DNA"/>
</dbReference>
<dbReference type="PANTHER" id="PTHR37751:SF1">
    <property type="entry name" value="LOW PROTEIN: M-PHASE INDUCER PHOSPHATASE-LIKE PROTEIN"/>
    <property type="match status" value="1"/>
</dbReference>
<feature type="region of interest" description="Disordered" evidence="1">
    <location>
        <begin position="306"/>
        <end position="335"/>
    </location>
</feature>
<name>A0AAW1KR92_SAPOF</name>
<dbReference type="InterPro" id="IPR025486">
    <property type="entry name" value="DUF4378"/>
</dbReference>
<reference evidence="4" key="1">
    <citation type="submission" date="2024-03" db="EMBL/GenBank/DDBJ databases">
        <title>WGS assembly of Saponaria officinalis var. Norfolk2.</title>
        <authorList>
            <person name="Jenkins J."/>
            <person name="Shu S."/>
            <person name="Grimwood J."/>
            <person name="Barry K."/>
            <person name="Goodstein D."/>
            <person name="Schmutz J."/>
            <person name="Leebens-Mack J."/>
            <person name="Osbourn A."/>
        </authorList>
    </citation>
    <scope>NUCLEOTIDE SEQUENCE [LARGE SCALE GENOMIC DNA]</scope>
    <source>
        <strain evidence="4">JIC</strain>
    </source>
</reference>
<dbReference type="Pfam" id="PF14309">
    <property type="entry name" value="DUF4378"/>
    <property type="match status" value="1"/>
</dbReference>
<gene>
    <name evidence="4" type="ORF">RND81_05G080000</name>
</gene>
<organism evidence="4 5">
    <name type="scientific">Saponaria officinalis</name>
    <name type="common">Common soapwort</name>
    <name type="synonym">Lychnis saponaria</name>
    <dbReference type="NCBI Taxonomy" id="3572"/>
    <lineage>
        <taxon>Eukaryota</taxon>
        <taxon>Viridiplantae</taxon>
        <taxon>Streptophyta</taxon>
        <taxon>Embryophyta</taxon>
        <taxon>Tracheophyta</taxon>
        <taxon>Spermatophyta</taxon>
        <taxon>Magnoliopsida</taxon>
        <taxon>eudicotyledons</taxon>
        <taxon>Gunneridae</taxon>
        <taxon>Pentapetalae</taxon>
        <taxon>Caryophyllales</taxon>
        <taxon>Caryophyllaceae</taxon>
        <taxon>Caryophylleae</taxon>
        <taxon>Saponaria</taxon>
    </lineage>
</organism>
<feature type="domain" description="DUF4378" evidence="2">
    <location>
        <begin position="529"/>
        <end position="690"/>
    </location>
</feature>
<evidence type="ECO:0000256" key="1">
    <source>
        <dbReference type="SAM" id="MobiDB-lite"/>
    </source>
</evidence>
<feature type="region of interest" description="Disordered" evidence="1">
    <location>
        <begin position="169"/>
        <end position="278"/>
    </location>
</feature>
<feature type="compositionally biased region" description="Low complexity" evidence="1">
    <location>
        <begin position="170"/>
        <end position="193"/>
    </location>
</feature>
<evidence type="ECO:0000313" key="5">
    <source>
        <dbReference type="Proteomes" id="UP001443914"/>
    </source>
</evidence>
<dbReference type="Pfam" id="PF14383">
    <property type="entry name" value="VARLMGL"/>
    <property type="match status" value="1"/>
</dbReference>
<evidence type="ECO:0008006" key="6">
    <source>
        <dbReference type="Google" id="ProtNLM"/>
    </source>
</evidence>
<protein>
    <recommendedName>
        <fullName evidence="6">DUF3741 domain-containing protein</fullName>
    </recommendedName>
</protein>
<proteinExistence type="predicted"/>
<feature type="region of interest" description="Disordered" evidence="1">
    <location>
        <begin position="15"/>
        <end position="41"/>
    </location>
</feature>
<evidence type="ECO:0000313" key="4">
    <source>
        <dbReference type="EMBL" id="KAK9724531.1"/>
    </source>
</evidence>
<dbReference type="PANTHER" id="PTHR37751">
    <property type="entry name" value="LOW PROTEIN: M-PHASE INDUCER PHOSPHATASE-LIKE PROTEIN"/>
    <property type="match status" value="1"/>
</dbReference>
<feature type="compositionally biased region" description="Low complexity" evidence="1">
    <location>
        <begin position="214"/>
        <end position="228"/>
    </location>
</feature>
<accession>A0AAW1KR92</accession>
<dbReference type="Proteomes" id="UP001443914">
    <property type="component" value="Unassembled WGS sequence"/>
</dbReference>
<keyword evidence="5" id="KW-1185">Reference proteome</keyword>
<sequence length="698" mass="78081">MGREWYFGWGSKSATKKGGIKSGDDGGSGGRGGGGGGDKKTVRPQVAVAAAAAGGCMNAMIHLFDFHHLHLCLHSQNSSYLPDDPSPSKGVEAPRNSLEEFQNTKEKHNYPLKVPMEIQNKTNRRDTRLKLVQAPRCKVEDILSENAGSPAIGTRTPTLVARLMGLDILPESNNNTPRSSSSSYSHISTHTPHVTSTKTRKKSSLNNDFPCPQSSTESPRSSSSSSSQKRSRNVVDKHRLSLQIDKENNIVKEMESSRPSCSAINTKRREGRKYEEENKSPGYYARQIMKQVKETVSRRVGADITNTVGPRDLRRDENLLSTKTPTKSKKSRLVKSSEISQKVSEKLRALDVSVCDVQEDVPIMDKLQVKLKNEQHYCTNNVDMGLKNFGVIGTKSCSKTPSKSYEPIKNKKDEQFVRPQTRANNSVKEKNCKKTTLSSDLVHVSVPSIVPLKKDIISPQAHPKLLQQQGLPKAQKTKLINNISTTNTPTWSSRSPSQRTYEKTQETTHKPAEHEKKKGSTTTSSSIEEFQYISRILKCTGIDKDTPIYFTKWYSPSHPLNPQIYQSLEISHYRTPPNIDHYSPSDIHRSLSINRKLIFHLVDEILADILKPNHYHQYHHINGLQLVRTLCTKIQSSPRSNCQTLQDIDALIEKDMSRIGTVSNLGVFEEECNTIVTEIEHDIVQSLVQEIGCVLLGL</sequence>
<feature type="domain" description="DUF3741" evidence="3">
    <location>
        <begin position="153"/>
        <end position="173"/>
    </location>
</feature>
<feature type="compositionally biased region" description="Basic and acidic residues" evidence="1">
    <location>
        <begin position="233"/>
        <end position="256"/>
    </location>
</feature>
<dbReference type="InterPro" id="IPR032795">
    <property type="entry name" value="DUF3741-assoc"/>
</dbReference>
<evidence type="ECO:0000259" key="3">
    <source>
        <dbReference type="Pfam" id="PF14383"/>
    </source>
</evidence>
<dbReference type="AlphaFoldDB" id="A0AAW1KR92"/>
<feature type="compositionally biased region" description="Polar residues" evidence="1">
    <location>
        <begin position="480"/>
        <end position="499"/>
    </location>
</feature>
<comment type="caution">
    <text evidence="4">The sequence shown here is derived from an EMBL/GenBank/DDBJ whole genome shotgun (WGS) entry which is preliminary data.</text>
</comment>
<feature type="compositionally biased region" description="Gly residues" evidence="1">
    <location>
        <begin position="25"/>
        <end position="36"/>
    </location>
</feature>
<evidence type="ECO:0000259" key="2">
    <source>
        <dbReference type="Pfam" id="PF14309"/>
    </source>
</evidence>
<feature type="region of interest" description="Disordered" evidence="1">
    <location>
        <begin position="480"/>
        <end position="524"/>
    </location>
</feature>
<feature type="compositionally biased region" description="Basic and acidic residues" evidence="1">
    <location>
        <begin position="500"/>
        <end position="518"/>
    </location>
</feature>